<feature type="compositionally biased region" description="Polar residues" evidence="7">
    <location>
        <begin position="77"/>
        <end position="86"/>
    </location>
</feature>
<feature type="compositionally biased region" description="Basic residues" evidence="7">
    <location>
        <begin position="552"/>
        <end position="568"/>
    </location>
</feature>
<evidence type="ECO:0000256" key="3">
    <source>
        <dbReference type="ARBA" id="ARBA00022737"/>
    </source>
</evidence>
<dbReference type="PROSITE" id="PS50103">
    <property type="entry name" value="ZF_C3H1"/>
    <property type="match status" value="3"/>
</dbReference>
<dbReference type="InterPro" id="IPR000571">
    <property type="entry name" value="Znf_CCCH"/>
</dbReference>
<dbReference type="OMA" id="HTPLRWQ"/>
<sequence length="1341" mass="152353">MCWIVGRYLQCLCMIWKRFQVLHITSQEDEDLEDGEIASDEEEQPTTTTTTSGGVVKKEDGNVEKKPDVVSPEKQISKSIGQTSHQSGEDNDFEKDLQKLKEDVERKKIRKDARKRRENERANCKRRKQRSSDEGKSNRKEKKRKGEGGSGGKGDDKTEDEEVDDDEMLGLCIRGASPINLDEIEVWSGKQPILDPNWHLNENSDNDSDFDDRDDRKRRRREKDRRGFNKGISREDREIKKRLQMKRKGKSRKATDNSDMICINFMKGNCNKGSECFYSHAVCPPKKMELCKFYLMDCCAKRDKCLYLHEEFPCKFFHTGLKCYSGKKCKFSHDPLNSLSKDILLKHLETAPKEILGDFPRLSRDCAETMVNNKTTGKPTDTSKIPSLFDIQVSIPLEFQNAGDKIEERTTPPCSPPPNLKSSPKTKSKEVLKFYEEAQETNESERERKTGSPIDFAKELEAYKNKQMQNKGTDESSSVKKSERDEREGNEKNQNHESSSSSSSSSHHHPGGGGTTNQSNITKDSTKSDHEEHKRRKKWDSTDGESDEKESKRKKRKHDDRKDRKGKRKGEEEDGSNGGDGGKKCKREKRLSKKNSDKSDKSDRNPARLSEDGTFGGIKFKIINRKEIRKSSDSEKDLLLPMKIEKPNEFLSSDDEKPLNYFVKKEKKEFVDDRGYDEGEKFGVEIKQEGEDETDENELENPLIIETNDEPEEEEKPEEPAVPKHLPKKQQELFLRIQVQNQKIREDNDKKKEMAAASRERKNSMGSGGSGSEAEVGKTPSPEPADENWYSSDDEDVVKKESPLKTVLKTLEGEKKPEVLESGSMKESNPPILGPIPPSVLPKPKIDIPALNGPDLSKINITELLSSIRQVTNKKSQSGGGGGNATTIKPSIVPPSSTYEPPKPENTIKINYFNSEPEKKEIKDPRLRDPRIHSENKVAAAAARRNSDEKLGKSIYDSANFKVETQDSDLRFHSKYDSDERVMNLDSIVPFGDVDLRTLNQSQSEGQSTDGDFDMRKFGLPFKPIPVHSAATEIDASLNSHPPINYKVETILIPRPDFSSIKVNPTDPQVKRDPRLRRLFRINSSDSESKEEQPKKSGLPTDPRQRKQAIADTPKSPTELPFSPKQSEPLLGNQAILNTNLLLLAQFGLSAAAAGTNVFDPRIQQLLNKTPHELEMLRNQLSNIKTQSDFDILRNQLMGNENQEMIRPQGQGLLPTPMGASGMGILGPAPGFMMPGLTGMPDPSVMMGPMGPMPQNPMGFDPRFSAGGNDDDHLNEGGDMRHFNRGFRNDRRGRGNWRNNRDRNWDRDNRRHNKRDDRDRNRHNNRDRDDRRERKRQVRTR</sequence>
<evidence type="ECO:0000256" key="4">
    <source>
        <dbReference type="ARBA" id="ARBA00022771"/>
    </source>
</evidence>
<dbReference type="PANTHER" id="PTHR13119:SF12">
    <property type="entry name" value="PROTEIN SUPPRESSOR OF SABLE"/>
    <property type="match status" value="1"/>
</dbReference>
<evidence type="ECO:0000259" key="8">
    <source>
        <dbReference type="PROSITE" id="PS50103"/>
    </source>
</evidence>
<dbReference type="RefSeq" id="XP_002424848.1">
    <property type="nucleotide sequence ID" value="XM_002424803.1"/>
</dbReference>
<feature type="region of interest" description="Disordered" evidence="7">
    <location>
        <begin position="460"/>
        <end position="616"/>
    </location>
</feature>
<feature type="compositionally biased region" description="Basic and acidic residues" evidence="7">
    <location>
        <begin position="743"/>
        <end position="763"/>
    </location>
</feature>
<feature type="compositionally biased region" description="Basic residues" evidence="7">
    <location>
        <begin position="584"/>
        <end position="593"/>
    </location>
</feature>
<keyword evidence="5 6" id="KW-0862">Zinc</keyword>
<dbReference type="eggNOG" id="KOG1040">
    <property type="taxonomic scope" value="Eukaryota"/>
</dbReference>
<organism>
    <name type="scientific">Pediculus humanus subsp. corporis</name>
    <name type="common">Body louse</name>
    <dbReference type="NCBI Taxonomy" id="121224"/>
    <lineage>
        <taxon>Eukaryota</taxon>
        <taxon>Metazoa</taxon>
        <taxon>Ecdysozoa</taxon>
        <taxon>Arthropoda</taxon>
        <taxon>Hexapoda</taxon>
        <taxon>Insecta</taxon>
        <taxon>Pterygota</taxon>
        <taxon>Neoptera</taxon>
        <taxon>Paraneoptera</taxon>
        <taxon>Psocodea</taxon>
        <taxon>Troctomorpha</taxon>
        <taxon>Phthiraptera</taxon>
        <taxon>Anoplura</taxon>
        <taxon>Pediculidae</taxon>
        <taxon>Pediculus</taxon>
    </lineage>
</organism>
<proteinExistence type="predicted"/>
<feature type="domain" description="C3H1-type" evidence="8">
    <location>
        <begin position="313"/>
        <end position="336"/>
    </location>
</feature>
<dbReference type="PANTHER" id="PTHR13119">
    <property type="entry name" value="ZINC FINGER CCCH DOMAIN-CONTAINING PROTEI"/>
    <property type="match status" value="1"/>
</dbReference>
<gene>
    <name evidence="10" type="primary">8236500</name>
    <name evidence="9" type="ORF">Phum_PHUM156690</name>
</gene>
<reference evidence="9" key="1">
    <citation type="submission" date="2007-04" db="EMBL/GenBank/DDBJ databases">
        <title>Annotation of Pediculus humanus corporis strain USDA.</title>
        <authorList>
            <person name="Kirkness E."/>
            <person name="Hannick L."/>
            <person name="Hass B."/>
            <person name="Bruggner R."/>
            <person name="Lawson D."/>
            <person name="Bidwell S."/>
            <person name="Joardar V."/>
            <person name="Caler E."/>
            <person name="Walenz B."/>
            <person name="Inman J."/>
            <person name="Schobel S."/>
            <person name="Galinsky K."/>
            <person name="Amedeo P."/>
            <person name="Strausberg R."/>
        </authorList>
    </citation>
    <scope>NUCLEOTIDE SEQUENCE</scope>
    <source>
        <strain evidence="9">USDA</strain>
    </source>
</reference>
<evidence type="ECO:0000256" key="5">
    <source>
        <dbReference type="ARBA" id="ARBA00022833"/>
    </source>
</evidence>
<dbReference type="SMART" id="SM00356">
    <property type="entry name" value="ZnF_C3H1"/>
    <property type="match status" value="3"/>
</dbReference>
<protein>
    <recommendedName>
        <fullName evidence="8">C3H1-type domain-containing protein</fullName>
    </recommendedName>
</protein>
<name>E0VFF4_PEDHC</name>
<dbReference type="Gene3D" id="4.10.1000.10">
    <property type="entry name" value="Zinc finger, CCCH-type"/>
    <property type="match status" value="1"/>
</dbReference>
<dbReference type="GO" id="GO:0003723">
    <property type="term" value="F:RNA binding"/>
    <property type="evidence" value="ECO:0007669"/>
    <property type="project" value="InterPro"/>
</dbReference>
<feature type="region of interest" description="Disordered" evidence="7">
    <location>
        <begin position="1058"/>
        <end position="1127"/>
    </location>
</feature>
<feature type="compositionally biased region" description="Basic and acidic residues" evidence="7">
    <location>
        <begin position="56"/>
        <end position="68"/>
    </location>
</feature>
<dbReference type="VEuPathDB" id="VectorBase:PHUM156690"/>
<dbReference type="OrthoDB" id="411372at2759"/>
<feature type="compositionally biased region" description="Basic and acidic residues" evidence="7">
    <location>
        <begin position="472"/>
        <end position="495"/>
    </location>
</feature>
<dbReference type="EMBL" id="AAZO01001833">
    <property type="status" value="NOT_ANNOTATED_CDS"/>
    <property type="molecule type" value="Genomic_DNA"/>
</dbReference>
<feature type="zinc finger region" description="C3H1-type" evidence="6">
    <location>
        <begin position="256"/>
        <end position="283"/>
    </location>
</feature>
<evidence type="ECO:0000313" key="10">
    <source>
        <dbReference type="EnsemblMetazoa" id="PHUM156690-PA"/>
    </source>
</evidence>
<dbReference type="GO" id="GO:0045892">
    <property type="term" value="P:negative regulation of DNA-templated transcription"/>
    <property type="evidence" value="ECO:0007669"/>
    <property type="project" value="InterPro"/>
</dbReference>
<keyword evidence="2 6" id="KW-0479">Metal-binding</keyword>
<accession>E0VFF4</accession>
<evidence type="ECO:0000313" key="9">
    <source>
        <dbReference type="EMBL" id="EEB12110.1"/>
    </source>
</evidence>
<dbReference type="HOGENOM" id="CLU_270137_0_0_1"/>
<keyword evidence="4 6" id="KW-0863">Zinc-finger</keyword>
<dbReference type="STRING" id="121224.E0VFF4"/>
<dbReference type="Pfam" id="PF22623">
    <property type="entry name" value="zf-CCCH_9"/>
    <property type="match status" value="1"/>
</dbReference>
<feature type="compositionally biased region" description="Basic and acidic residues" evidence="7">
    <location>
        <begin position="594"/>
        <end position="611"/>
    </location>
</feature>
<feature type="compositionally biased region" description="Basic and acidic residues" evidence="7">
    <location>
        <begin position="1270"/>
        <end position="1332"/>
    </location>
</feature>
<keyword evidence="1" id="KW-0597">Phosphoprotein</keyword>
<keyword evidence="3" id="KW-0677">Repeat</keyword>
<keyword evidence="11" id="KW-1185">Reference proteome</keyword>
<feature type="region of interest" description="Disordered" evidence="7">
    <location>
        <begin position="1254"/>
        <end position="1341"/>
    </location>
</feature>
<dbReference type="KEGG" id="phu:Phum_PHUM156690"/>
<feature type="zinc finger region" description="C3H1-type" evidence="6">
    <location>
        <begin position="313"/>
        <end position="336"/>
    </location>
</feature>
<feature type="compositionally biased region" description="Basic and acidic residues" evidence="7">
    <location>
        <begin position="224"/>
        <end position="236"/>
    </location>
</feature>
<reference evidence="10" key="3">
    <citation type="submission" date="2021-02" db="UniProtKB">
        <authorList>
            <consortium name="EnsemblMetazoa"/>
        </authorList>
    </citation>
    <scope>IDENTIFICATION</scope>
    <source>
        <strain evidence="10">USDA</strain>
    </source>
</reference>
<feature type="compositionally biased region" description="Acidic residues" evidence="7">
    <location>
        <begin position="29"/>
        <end position="44"/>
    </location>
</feature>
<feature type="region of interest" description="Disordered" evidence="7">
    <location>
        <begin position="406"/>
        <end position="428"/>
    </location>
</feature>
<dbReference type="SUPFAM" id="SSF90229">
    <property type="entry name" value="CCCH zinc finger"/>
    <property type="match status" value="2"/>
</dbReference>
<feature type="compositionally biased region" description="Polar residues" evidence="7">
    <location>
        <begin position="885"/>
        <end position="899"/>
    </location>
</feature>
<feature type="region of interest" description="Disordered" evidence="7">
    <location>
        <begin position="29"/>
        <end position="164"/>
    </location>
</feature>
<feature type="compositionally biased region" description="Basic and acidic residues" evidence="7">
    <location>
        <begin position="94"/>
        <end position="106"/>
    </location>
</feature>
<dbReference type="CTD" id="8236500"/>
<feature type="compositionally biased region" description="Acidic residues" evidence="7">
    <location>
        <begin position="707"/>
        <end position="717"/>
    </location>
</feature>
<dbReference type="GeneID" id="8236500"/>
<reference evidence="9" key="2">
    <citation type="submission" date="2007-04" db="EMBL/GenBank/DDBJ databases">
        <title>The genome of the human body louse.</title>
        <authorList>
            <consortium name="The Human Body Louse Genome Consortium"/>
            <person name="Kirkness E."/>
            <person name="Walenz B."/>
            <person name="Hass B."/>
            <person name="Bruggner R."/>
            <person name="Strausberg R."/>
        </authorList>
    </citation>
    <scope>NUCLEOTIDE SEQUENCE</scope>
    <source>
        <strain evidence="9">USDA</strain>
    </source>
</reference>
<dbReference type="InterPro" id="IPR045124">
    <property type="entry name" value="Su(sable)-like"/>
</dbReference>
<dbReference type="InParanoid" id="E0VFF4"/>
<feature type="region of interest" description="Disordered" evidence="7">
    <location>
        <begin position="872"/>
        <end position="909"/>
    </location>
</feature>
<dbReference type="GO" id="GO:0008270">
    <property type="term" value="F:zinc ion binding"/>
    <property type="evidence" value="ECO:0007669"/>
    <property type="project" value="UniProtKB-KW"/>
</dbReference>
<evidence type="ECO:0000256" key="1">
    <source>
        <dbReference type="ARBA" id="ARBA00022553"/>
    </source>
</evidence>
<feature type="domain" description="C3H1-type" evidence="8">
    <location>
        <begin position="285"/>
        <end position="312"/>
    </location>
</feature>
<evidence type="ECO:0000313" key="11">
    <source>
        <dbReference type="Proteomes" id="UP000009046"/>
    </source>
</evidence>
<evidence type="ECO:0000256" key="6">
    <source>
        <dbReference type="PROSITE-ProRule" id="PRU00723"/>
    </source>
</evidence>
<feature type="zinc finger region" description="C3H1-type" evidence="6">
    <location>
        <begin position="285"/>
        <end position="312"/>
    </location>
</feature>
<dbReference type="EMBL" id="DS235111">
    <property type="protein sequence ID" value="EEB12110.1"/>
    <property type="molecule type" value="Genomic_DNA"/>
</dbReference>
<evidence type="ECO:0000256" key="7">
    <source>
        <dbReference type="SAM" id="MobiDB-lite"/>
    </source>
</evidence>
<dbReference type="InterPro" id="IPR054361">
    <property type="entry name" value="Znf-CCCH_ZC3H4/6/8"/>
</dbReference>
<feature type="domain" description="C3H1-type" evidence="8">
    <location>
        <begin position="256"/>
        <end position="283"/>
    </location>
</feature>
<feature type="region of interest" description="Disordered" evidence="7">
    <location>
        <begin position="683"/>
        <end position="838"/>
    </location>
</feature>
<evidence type="ECO:0000256" key="2">
    <source>
        <dbReference type="ARBA" id="ARBA00022723"/>
    </source>
</evidence>
<dbReference type="EnsemblMetazoa" id="PHUM156690-RA">
    <property type="protein sequence ID" value="PHUM156690-PA"/>
    <property type="gene ID" value="PHUM156690"/>
</dbReference>
<feature type="region of interest" description="Disordered" evidence="7">
    <location>
        <begin position="196"/>
        <end position="236"/>
    </location>
</feature>
<feature type="compositionally biased region" description="Acidic residues" evidence="7">
    <location>
        <begin position="690"/>
        <end position="699"/>
    </location>
</feature>
<dbReference type="GO" id="GO:0005634">
    <property type="term" value="C:nucleus"/>
    <property type="evidence" value="ECO:0007669"/>
    <property type="project" value="TreeGrafter"/>
</dbReference>
<dbReference type="Proteomes" id="UP000009046">
    <property type="component" value="Unassembled WGS sequence"/>
</dbReference>
<dbReference type="InterPro" id="IPR036855">
    <property type="entry name" value="Znf_CCCH_sf"/>
</dbReference>